<dbReference type="PANTHER" id="PTHR11579">
    <property type="entry name" value="PROTEIN-L-ISOASPARTATE O-METHYLTRANSFERASE"/>
    <property type="match status" value="1"/>
</dbReference>
<name>A0AAX3BE51_9SPIR</name>
<evidence type="ECO:0000256" key="1">
    <source>
        <dbReference type="ARBA" id="ARBA00004496"/>
    </source>
</evidence>
<dbReference type="GO" id="GO:0005737">
    <property type="term" value="C:cytoplasm"/>
    <property type="evidence" value="ECO:0007669"/>
    <property type="project" value="UniProtKB-SubCell"/>
</dbReference>
<dbReference type="HAMAP" id="MF_00090">
    <property type="entry name" value="PIMT"/>
    <property type="match status" value="1"/>
</dbReference>
<keyword evidence="3 7" id="KW-0963">Cytoplasm</keyword>
<evidence type="ECO:0000256" key="6">
    <source>
        <dbReference type="ARBA" id="ARBA00022691"/>
    </source>
</evidence>
<dbReference type="PANTHER" id="PTHR11579:SF0">
    <property type="entry name" value="PROTEIN-L-ISOASPARTATE(D-ASPARTATE) O-METHYLTRANSFERASE"/>
    <property type="match status" value="1"/>
</dbReference>
<dbReference type="RefSeq" id="WP_271435555.1">
    <property type="nucleotide sequence ID" value="NZ_CP073355.1"/>
</dbReference>
<reference evidence="8" key="1">
    <citation type="submission" date="2021-04" db="EMBL/GenBank/DDBJ databases">
        <authorList>
            <person name="Postec A."/>
        </authorList>
    </citation>
    <scope>NUCLEOTIDE SEQUENCE</scope>
    <source>
        <strain evidence="8">F1F22</strain>
    </source>
</reference>
<comment type="similarity">
    <text evidence="2 7">Belongs to the methyltransferase superfamily. L-isoaspartyl/D-aspartyl protein methyltransferase family.</text>
</comment>
<evidence type="ECO:0000256" key="2">
    <source>
        <dbReference type="ARBA" id="ARBA00005369"/>
    </source>
</evidence>
<protein>
    <recommendedName>
        <fullName evidence="7">Protein-L-isoaspartate O-methyltransferase</fullName>
        <ecNumber evidence="7">2.1.1.77</ecNumber>
    </recommendedName>
    <alternativeName>
        <fullName evidence="7">L-isoaspartyl protein carboxyl methyltransferase</fullName>
    </alternativeName>
    <alternativeName>
        <fullName evidence="7">Protein L-isoaspartyl methyltransferase</fullName>
    </alternativeName>
    <alternativeName>
        <fullName evidence="7">Protein-beta-aspartate methyltransferase</fullName>
        <shortName evidence="7">PIMT</shortName>
    </alternativeName>
</protein>
<keyword evidence="6 7" id="KW-0949">S-adenosyl-L-methionine</keyword>
<comment type="subcellular location">
    <subcellularLocation>
        <location evidence="1 7">Cytoplasm</location>
    </subcellularLocation>
</comment>
<gene>
    <name evidence="7" type="primary">pcm</name>
    <name evidence="8" type="ORF">KDW03_01090</name>
</gene>
<dbReference type="Gene3D" id="3.40.50.150">
    <property type="entry name" value="Vaccinia Virus protein VP39"/>
    <property type="match status" value="1"/>
</dbReference>
<keyword evidence="4 7" id="KW-0489">Methyltransferase</keyword>
<proteinExistence type="inferred from homology"/>
<dbReference type="NCBIfam" id="NF001453">
    <property type="entry name" value="PRK00312.1"/>
    <property type="match status" value="1"/>
</dbReference>
<dbReference type="GO" id="GO:0032259">
    <property type="term" value="P:methylation"/>
    <property type="evidence" value="ECO:0007669"/>
    <property type="project" value="UniProtKB-KW"/>
</dbReference>
<evidence type="ECO:0000313" key="9">
    <source>
        <dbReference type="Proteomes" id="UP001056539"/>
    </source>
</evidence>
<sequence>MDSDQMSLERMLKHQIIARGIDNPRVLEAMRAVPRHLFVPESLRDQAYEDYPLPIGYGQTISQPYIVALMTDILKLEKHHKVLEIGTGSGYQSAILSLLASRVITIEHKETLWKKAKDRLNSYPNILCIYGNGYEGYPLEAPYDRILLTAAPPNIPQALLDQLTPKGILVAPVGEFHQKLVRITKEQNNQLHEEYICDVIFVPMIPEKE</sequence>
<dbReference type="InterPro" id="IPR000682">
    <property type="entry name" value="PCMT"/>
</dbReference>
<dbReference type="Proteomes" id="UP001056539">
    <property type="component" value="Chromosome"/>
</dbReference>
<dbReference type="InterPro" id="IPR029063">
    <property type="entry name" value="SAM-dependent_MTases_sf"/>
</dbReference>
<dbReference type="CDD" id="cd02440">
    <property type="entry name" value="AdoMet_MTases"/>
    <property type="match status" value="1"/>
</dbReference>
<evidence type="ECO:0000313" key="8">
    <source>
        <dbReference type="EMBL" id="URA10428.1"/>
    </source>
</evidence>
<dbReference type="NCBIfam" id="TIGR00080">
    <property type="entry name" value="pimt"/>
    <property type="match status" value="1"/>
</dbReference>
<keyword evidence="9" id="KW-1185">Reference proteome</keyword>
<dbReference type="FunFam" id="3.40.50.150:FF:000010">
    <property type="entry name" value="Protein-L-isoaspartate O-methyltransferase"/>
    <property type="match status" value="1"/>
</dbReference>
<dbReference type="EMBL" id="CP073355">
    <property type="protein sequence ID" value="URA10428.1"/>
    <property type="molecule type" value="Genomic_DNA"/>
</dbReference>
<evidence type="ECO:0000256" key="5">
    <source>
        <dbReference type="ARBA" id="ARBA00022679"/>
    </source>
</evidence>
<keyword evidence="5 7" id="KW-0808">Transferase</keyword>
<dbReference type="GO" id="GO:0030091">
    <property type="term" value="P:protein repair"/>
    <property type="evidence" value="ECO:0007669"/>
    <property type="project" value="UniProtKB-UniRule"/>
</dbReference>
<evidence type="ECO:0000256" key="3">
    <source>
        <dbReference type="ARBA" id="ARBA00022490"/>
    </source>
</evidence>
<dbReference type="GO" id="GO:0004719">
    <property type="term" value="F:protein-L-isoaspartate (D-aspartate) O-methyltransferase activity"/>
    <property type="evidence" value="ECO:0007669"/>
    <property type="project" value="UniProtKB-UniRule"/>
</dbReference>
<organism evidence="8 9">
    <name type="scientific">Thermospira aquatica</name>
    <dbReference type="NCBI Taxonomy" id="2828656"/>
    <lineage>
        <taxon>Bacteria</taxon>
        <taxon>Pseudomonadati</taxon>
        <taxon>Spirochaetota</taxon>
        <taxon>Spirochaetia</taxon>
        <taxon>Brevinematales</taxon>
        <taxon>Thermospiraceae</taxon>
        <taxon>Thermospira</taxon>
    </lineage>
</organism>
<dbReference type="KEGG" id="taqu:KDW03_01090"/>
<comment type="catalytic activity">
    <reaction evidence="7">
        <text>[protein]-L-isoaspartate + S-adenosyl-L-methionine = [protein]-L-isoaspartate alpha-methyl ester + S-adenosyl-L-homocysteine</text>
        <dbReference type="Rhea" id="RHEA:12705"/>
        <dbReference type="Rhea" id="RHEA-COMP:12143"/>
        <dbReference type="Rhea" id="RHEA-COMP:12144"/>
        <dbReference type="ChEBI" id="CHEBI:57856"/>
        <dbReference type="ChEBI" id="CHEBI:59789"/>
        <dbReference type="ChEBI" id="CHEBI:90596"/>
        <dbReference type="ChEBI" id="CHEBI:90598"/>
        <dbReference type="EC" id="2.1.1.77"/>
    </reaction>
</comment>
<reference evidence="8" key="2">
    <citation type="submission" date="2022-06" db="EMBL/GenBank/DDBJ databases">
        <title>Thermospira aquatica gen. nov., sp. nov.</title>
        <authorList>
            <person name="Ben Ali Gam Z."/>
            <person name="Labat M."/>
        </authorList>
    </citation>
    <scope>NUCLEOTIDE SEQUENCE</scope>
    <source>
        <strain evidence="8">F1F22</strain>
    </source>
</reference>
<evidence type="ECO:0000256" key="4">
    <source>
        <dbReference type="ARBA" id="ARBA00022603"/>
    </source>
</evidence>
<dbReference type="Pfam" id="PF01135">
    <property type="entry name" value="PCMT"/>
    <property type="match status" value="1"/>
</dbReference>
<accession>A0AAX3BE51</accession>
<feature type="active site" evidence="7">
    <location>
        <position position="62"/>
    </location>
</feature>
<dbReference type="SUPFAM" id="SSF53335">
    <property type="entry name" value="S-adenosyl-L-methionine-dependent methyltransferases"/>
    <property type="match status" value="1"/>
</dbReference>
<evidence type="ECO:0000256" key="7">
    <source>
        <dbReference type="HAMAP-Rule" id="MF_00090"/>
    </source>
</evidence>
<dbReference type="EC" id="2.1.1.77" evidence="7"/>
<dbReference type="AlphaFoldDB" id="A0AAX3BE51"/>
<dbReference type="PROSITE" id="PS01279">
    <property type="entry name" value="PCMT"/>
    <property type="match status" value="1"/>
</dbReference>
<comment type="function">
    <text evidence="7">Catalyzes the methyl esterification of L-isoaspartyl residues in peptides and proteins that result from spontaneous decomposition of normal L-aspartyl and L-asparaginyl residues. It plays a role in the repair and/or degradation of damaged proteins.</text>
</comment>